<dbReference type="PANTHER" id="PTHR33371">
    <property type="entry name" value="INTERMEMBRANE PHOSPHOLIPID TRANSPORT SYSTEM BINDING PROTEIN MLAD-RELATED"/>
    <property type="match status" value="1"/>
</dbReference>
<keyword evidence="2" id="KW-0472">Membrane</keyword>
<feature type="domain" description="Mammalian cell entry C-terminal" evidence="4">
    <location>
        <begin position="118"/>
        <end position="292"/>
    </location>
</feature>
<evidence type="ECO:0000313" key="5">
    <source>
        <dbReference type="EMBL" id="RBO90812.1"/>
    </source>
</evidence>
<dbReference type="Proteomes" id="UP000252586">
    <property type="component" value="Unassembled WGS sequence"/>
</dbReference>
<gene>
    <name evidence="5" type="ORF">DFR74_105218</name>
</gene>
<dbReference type="NCBIfam" id="TIGR00996">
    <property type="entry name" value="Mtu_fam_mce"/>
    <property type="match status" value="1"/>
</dbReference>
<evidence type="ECO:0000256" key="2">
    <source>
        <dbReference type="SAM" id="Phobius"/>
    </source>
</evidence>
<dbReference type="InterPro" id="IPR052336">
    <property type="entry name" value="MlaD_Phospholipid_Transporter"/>
</dbReference>
<evidence type="ECO:0000313" key="6">
    <source>
        <dbReference type="Proteomes" id="UP000252586"/>
    </source>
</evidence>
<evidence type="ECO:0000259" key="4">
    <source>
        <dbReference type="Pfam" id="PF11887"/>
    </source>
</evidence>
<dbReference type="GO" id="GO:0005576">
    <property type="term" value="C:extracellular region"/>
    <property type="evidence" value="ECO:0007669"/>
    <property type="project" value="TreeGrafter"/>
</dbReference>
<accession>A0A366DL59</accession>
<dbReference type="STRING" id="1210090.GCA_001613185_01796"/>
<evidence type="ECO:0000259" key="3">
    <source>
        <dbReference type="Pfam" id="PF02470"/>
    </source>
</evidence>
<keyword evidence="2" id="KW-0812">Transmembrane</keyword>
<protein>
    <submittedName>
        <fullName evidence="5">Virulence factor Mce-like protein</fullName>
    </submittedName>
</protein>
<dbReference type="InterPro" id="IPR024516">
    <property type="entry name" value="Mce_C"/>
</dbReference>
<keyword evidence="2" id="KW-1133">Transmembrane helix</keyword>
<dbReference type="InterPro" id="IPR005693">
    <property type="entry name" value="Mce"/>
</dbReference>
<organism evidence="5 6">
    <name type="scientific">Nocardia puris</name>
    <dbReference type="NCBI Taxonomy" id="208602"/>
    <lineage>
        <taxon>Bacteria</taxon>
        <taxon>Bacillati</taxon>
        <taxon>Actinomycetota</taxon>
        <taxon>Actinomycetes</taxon>
        <taxon>Mycobacteriales</taxon>
        <taxon>Nocardiaceae</taxon>
        <taxon>Nocardia</taxon>
    </lineage>
</organism>
<dbReference type="PANTHER" id="PTHR33371:SF4">
    <property type="entry name" value="INTERMEMBRANE PHOSPHOLIPID TRANSPORT SYSTEM BINDING PROTEIN MLAD"/>
    <property type="match status" value="1"/>
</dbReference>
<dbReference type="EMBL" id="QNRE01000005">
    <property type="protein sequence ID" value="RBO90812.1"/>
    <property type="molecule type" value="Genomic_DNA"/>
</dbReference>
<evidence type="ECO:0000256" key="1">
    <source>
        <dbReference type="SAM" id="MobiDB-lite"/>
    </source>
</evidence>
<sequence>MGVNWSSRRARLGVAVGVVLALIAGFVLWQGFDRLTTTRITAYFDRSVGIYEGSDVRILGVSVGRVAAVEPMGDQVRVDLRVDRGFDVPADARAAQITPSVVADRYIQLTPAYTGGPKMARTATIPRERTVTPVEVDELYRSIAELSEALGPDGANREGAVNDLVRVSADNLAGNGEALANSITQLSGAARYFAEARGDIFETVKHLQSFVSMLAENDQQVRQFNAQLADLAGFLADERQNLGEALRLLSVALGDVARFVDANRDLVAQNAESLTTLTRTLADQRDDLAATLPVLPVALSNLINIHNAESGTLDMRANFTDLQDPFGVICKMLDLSELVPGDAKFEALGRQMRPLLDHCKEITDQITAGVQTPTLILPFGILSGENQQRAPVPGTVPGTPSDRVPPSQQDGGR</sequence>
<comment type="caution">
    <text evidence="5">The sequence shown here is derived from an EMBL/GenBank/DDBJ whole genome shotgun (WGS) entry which is preliminary data.</text>
</comment>
<feature type="transmembrane region" description="Helical" evidence="2">
    <location>
        <begin position="12"/>
        <end position="32"/>
    </location>
</feature>
<keyword evidence="6" id="KW-1185">Reference proteome</keyword>
<dbReference type="InterPro" id="IPR003399">
    <property type="entry name" value="Mce/MlaD"/>
</dbReference>
<dbReference type="Pfam" id="PF02470">
    <property type="entry name" value="MlaD"/>
    <property type="match status" value="1"/>
</dbReference>
<feature type="region of interest" description="Disordered" evidence="1">
    <location>
        <begin position="387"/>
        <end position="413"/>
    </location>
</feature>
<proteinExistence type="predicted"/>
<dbReference type="AlphaFoldDB" id="A0A366DL59"/>
<dbReference type="Pfam" id="PF11887">
    <property type="entry name" value="Mce4_CUP1"/>
    <property type="match status" value="1"/>
</dbReference>
<feature type="domain" description="Mce/MlaD" evidence="3">
    <location>
        <begin position="37"/>
        <end position="111"/>
    </location>
</feature>
<dbReference type="OrthoDB" id="4516955at2"/>
<name>A0A366DL59_9NOCA</name>
<reference evidence="5 6" key="1">
    <citation type="submission" date="2018-06" db="EMBL/GenBank/DDBJ databases">
        <title>Genomic Encyclopedia of Type Strains, Phase IV (KMG-IV): sequencing the most valuable type-strain genomes for metagenomic binning, comparative biology and taxonomic classification.</title>
        <authorList>
            <person name="Goeker M."/>
        </authorList>
    </citation>
    <scope>NUCLEOTIDE SEQUENCE [LARGE SCALE GENOMIC DNA]</scope>
    <source>
        <strain evidence="5 6">DSM 44599</strain>
    </source>
</reference>